<feature type="transmembrane region" description="Helical" evidence="10">
    <location>
        <begin position="233"/>
        <end position="250"/>
    </location>
</feature>
<dbReference type="Pfam" id="PF00999">
    <property type="entry name" value="Na_H_Exchanger"/>
    <property type="match status" value="1"/>
</dbReference>
<evidence type="ECO:0000256" key="4">
    <source>
        <dbReference type="ARBA" id="ARBA00022538"/>
    </source>
</evidence>
<feature type="transmembrane region" description="Helical" evidence="10">
    <location>
        <begin position="372"/>
        <end position="392"/>
    </location>
</feature>
<evidence type="ECO:0000259" key="11">
    <source>
        <dbReference type="PROSITE" id="PS51201"/>
    </source>
</evidence>
<dbReference type="PANTHER" id="PTHR46157">
    <property type="entry name" value="K(+) EFFLUX ANTIPORTER 3, CHLOROPLASTIC"/>
    <property type="match status" value="1"/>
</dbReference>
<evidence type="ECO:0000256" key="8">
    <source>
        <dbReference type="ARBA" id="ARBA00023065"/>
    </source>
</evidence>
<feature type="transmembrane region" description="Helical" evidence="10">
    <location>
        <begin position="7"/>
        <end position="26"/>
    </location>
</feature>
<evidence type="ECO:0000256" key="10">
    <source>
        <dbReference type="SAM" id="Phobius"/>
    </source>
</evidence>
<protein>
    <submittedName>
        <fullName evidence="12">Cation:proton antiporter</fullName>
    </submittedName>
</protein>
<dbReference type="GO" id="GO:0006813">
    <property type="term" value="P:potassium ion transport"/>
    <property type="evidence" value="ECO:0007669"/>
    <property type="project" value="UniProtKB-KW"/>
</dbReference>
<keyword evidence="3" id="KW-0050">Antiport</keyword>
<dbReference type="KEGG" id="elio:KO353_16160"/>
<keyword evidence="8" id="KW-0406">Ion transport</keyword>
<evidence type="ECO:0000313" key="12">
    <source>
        <dbReference type="EMBL" id="QXM24715.1"/>
    </source>
</evidence>
<feature type="transmembrane region" description="Helical" evidence="10">
    <location>
        <begin position="101"/>
        <end position="123"/>
    </location>
</feature>
<dbReference type="PROSITE" id="PS51201">
    <property type="entry name" value="RCK_N"/>
    <property type="match status" value="1"/>
</dbReference>
<dbReference type="GO" id="GO:0015297">
    <property type="term" value="F:antiporter activity"/>
    <property type="evidence" value="ECO:0007669"/>
    <property type="project" value="UniProtKB-KW"/>
</dbReference>
<keyword evidence="7 10" id="KW-1133">Transmembrane helix</keyword>
<organism evidence="12 13">
    <name type="scientific">Elioraea tepida</name>
    <dbReference type="NCBI Taxonomy" id="2843330"/>
    <lineage>
        <taxon>Bacteria</taxon>
        <taxon>Pseudomonadati</taxon>
        <taxon>Pseudomonadota</taxon>
        <taxon>Alphaproteobacteria</taxon>
        <taxon>Acetobacterales</taxon>
        <taxon>Elioraeaceae</taxon>
        <taxon>Elioraea</taxon>
    </lineage>
</organism>
<sequence length="571" mass="58944">MALEHSIILREVVVFLAAAGIAVPLMQRLRVSPVLGWLLAGLLVGPHGAARAADSFPPLAFVSIAHWAAIAPLAEIGVLFLMFSIGLELSFARLWAMRRLVFGLGAAQVLFSGAVIALVAWGFGNSPGAAIVLGACLALSSTAIVMQVLIEQRRVATVLGRSTFAVLLLQDLAVVPILFVVGVLGARAGDDSLAVLLASVLAGGLVVAVIWVVGRRALKPLFRLVGGAQRPELFMAMTLLTGLGAAWATAEAGLSAALGAFLAGLLIAETEYRHQVEADLEPFKGLLLGMFFMSVGMRIDPGAVAAAPVLLPLSAVGLIAVKAATVFPLCLAFGLPRPVAAEAALLLGQAGEFAFVVVALASRLGLLPEETANFMLLVAALTMAATPMLAAVGRRVAASMTGHAAETPEEPEEGLAGHVIIAGFGRVGEMLGRILDEEGARWVALDLDTAAVARHRQQGRPVFYADASRAEVLRRAGAAGARALVLTMDSPAAVQRALATARQGWPGLAVIARARDPAHAARLVELGATQAVPETVEAALALASGTLAALGVPDEVAVEAVARERLRLAAD</sequence>
<proteinExistence type="predicted"/>
<evidence type="ECO:0000256" key="6">
    <source>
        <dbReference type="ARBA" id="ARBA00022958"/>
    </source>
</evidence>
<keyword evidence="9 10" id="KW-0472">Membrane</keyword>
<dbReference type="GO" id="GO:0005886">
    <property type="term" value="C:plasma membrane"/>
    <property type="evidence" value="ECO:0007669"/>
    <property type="project" value="TreeGrafter"/>
</dbReference>
<name>A0A975YJD7_9PROT</name>
<keyword evidence="5 10" id="KW-0812">Transmembrane</keyword>
<evidence type="ECO:0000256" key="1">
    <source>
        <dbReference type="ARBA" id="ARBA00004127"/>
    </source>
</evidence>
<feature type="transmembrane region" description="Helical" evidence="10">
    <location>
        <begin position="345"/>
        <end position="366"/>
    </location>
</feature>
<keyword evidence="4" id="KW-0633">Potassium transport</keyword>
<dbReference type="InterPro" id="IPR003148">
    <property type="entry name" value="RCK_N"/>
</dbReference>
<dbReference type="Pfam" id="PF02254">
    <property type="entry name" value="TrkA_N"/>
    <property type="match status" value="1"/>
</dbReference>
<reference evidence="12" key="1">
    <citation type="submission" date="2021-06" db="EMBL/GenBank/DDBJ databases">
        <title>Elioraea tepida, sp. nov., a moderately thermophilic aerobic anoxygenic phototrophic bacterium isolated from an alkaline siliceous hot spring mat community in Yellowstone National Park, WY, USA.</title>
        <authorList>
            <person name="Saini M.K."/>
            <person name="Yoshida S."/>
            <person name="Sebastian A."/>
            <person name="Hirose S."/>
            <person name="Hara E."/>
            <person name="Tamaki H."/>
            <person name="Soulier N.T."/>
            <person name="Albert I."/>
            <person name="Hanada S."/>
            <person name="Bryant D.A."/>
            <person name="Tank M."/>
        </authorList>
    </citation>
    <scope>NUCLEOTIDE SEQUENCE</scope>
    <source>
        <strain evidence="12">MS-P2</strain>
    </source>
</reference>
<feature type="domain" description="RCK N-terminal" evidence="11">
    <location>
        <begin position="416"/>
        <end position="533"/>
    </location>
</feature>
<evidence type="ECO:0000256" key="5">
    <source>
        <dbReference type="ARBA" id="ARBA00022692"/>
    </source>
</evidence>
<dbReference type="PANTHER" id="PTHR46157:SF4">
    <property type="entry name" value="K(+) EFFLUX ANTIPORTER 3, CHLOROPLASTIC"/>
    <property type="match status" value="1"/>
</dbReference>
<evidence type="ECO:0000256" key="7">
    <source>
        <dbReference type="ARBA" id="ARBA00022989"/>
    </source>
</evidence>
<dbReference type="GO" id="GO:1902600">
    <property type="term" value="P:proton transmembrane transport"/>
    <property type="evidence" value="ECO:0007669"/>
    <property type="project" value="InterPro"/>
</dbReference>
<evidence type="ECO:0000256" key="9">
    <source>
        <dbReference type="ARBA" id="ARBA00023136"/>
    </source>
</evidence>
<evidence type="ECO:0000256" key="2">
    <source>
        <dbReference type="ARBA" id="ARBA00022448"/>
    </source>
</evidence>
<dbReference type="InterPro" id="IPR006153">
    <property type="entry name" value="Cation/H_exchanger_TM"/>
</dbReference>
<feature type="transmembrane region" description="Helical" evidence="10">
    <location>
        <begin position="313"/>
        <end position="333"/>
    </location>
</feature>
<evidence type="ECO:0000256" key="3">
    <source>
        <dbReference type="ARBA" id="ARBA00022449"/>
    </source>
</evidence>
<dbReference type="FunFam" id="3.40.50.720:FF:000036">
    <property type="entry name" value="Glutathione-regulated potassium-efflux system protein KefB"/>
    <property type="match status" value="1"/>
</dbReference>
<dbReference type="Proteomes" id="UP000694001">
    <property type="component" value="Chromosome"/>
</dbReference>
<dbReference type="AlphaFoldDB" id="A0A975YJD7"/>
<evidence type="ECO:0000313" key="13">
    <source>
        <dbReference type="Proteomes" id="UP000694001"/>
    </source>
</evidence>
<keyword evidence="2" id="KW-0813">Transport</keyword>
<feature type="transmembrane region" description="Helical" evidence="10">
    <location>
        <begin position="64"/>
        <end position="89"/>
    </location>
</feature>
<keyword evidence="6" id="KW-0630">Potassium</keyword>
<dbReference type="GO" id="GO:0012505">
    <property type="term" value="C:endomembrane system"/>
    <property type="evidence" value="ECO:0007669"/>
    <property type="project" value="UniProtKB-SubCell"/>
</dbReference>
<gene>
    <name evidence="12" type="ORF">KO353_16160</name>
</gene>
<feature type="transmembrane region" description="Helical" evidence="10">
    <location>
        <begin position="129"/>
        <end position="150"/>
    </location>
</feature>
<feature type="transmembrane region" description="Helical" evidence="10">
    <location>
        <begin position="192"/>
        <end position="213"/>
    </location>
</feature>
<dbReference type="EMBL" id="CP076448">
    <property type="protein sequence ID" value="QXM24715.1"/>
    <property type="molecule type" value="Genomic_DNA"/>
</dbReference>
<accession>A0A975YJD7</accession>
<dbReference type="RefSeq" id="WP_218285772.1">
    <property type="nucleotide sequence ID" value="NZ_CP076448.1"/>
</dbReference>
<feature type="transmembrane region" description="Helical" evidence="10">
    <location>
        <begin position="162"/>
        <end position="186"/>
    </location>
</feature>
<comment type="subcellular location">
    <subcellularLocation>
        <location evidence="1">Endomembrane system</location>
        <topology evidence="1">Multi-pass membrane protein</topology>
    </subcellularLocation>
</comment>
<keyword evidence="13" id="KW-1185">Reference proteome</keyword>